<sequence>MVKQQTHKVQQLEAKLQSREHALESLLANFDIQEAGNSKEKQHQHSSIFVGQPKLQNLSSQNILRKTSNMKIKLPQTVKEKLKNFQYKFAVAHEFPQQYLKVLDNPDAHRNDELDAISNKYVIKKVGCRLEKATQLMRGLDEEIKKAQNSKQKGNQRCQLHMPANEITPISKYAPKGIPIDLYNPDWYTSHTAGQKQSFDDTYNVEFLPDTLKSLLGNQNKDQRLSDKPLTQKYLEEVIAA</sequence>
<accession>A0A9Q3HZ83</accession>
<dbReference type="EMBL" id="AVOT02029536">
    <property type="protein sequence ID" value="MBW0522413.1"/>
    <property type="molecule type" value="Genomic_DNA"/>
</dbReference>
<gene>
    <name evidence="2" type="ORF">O181_062128</name>
</gene>
<proteinExistence type="predicted"/>
<name>A0A9Q3HZ83_9BASI</name>
<feature type="coiled-coil region" evidence="1">
    <location>
        <begin position="2"/>
        <end position="29"/>
    </location>
</feature>
<reference evidence="2" key="1">
    <citation type="submission" date="2021-03" db="EMBL/GenBank/DDBJ databases">
        <title>Draft genome sequence of rust myrtle Austropuccinia psidii MF-1, a brazilian biotype.</title>
        <authorList>
            <person name="Quecine M.C."/>
            <person name="Pachon D.M.R."/>
            <person name="Bonatelli M.L."/>
            <person name="Correr F.H."/>
            <person name="Franceschini L.M."/>
            <person name="Leite T.F."/>
            <person name="Margarido G.R.A."/>
            <person name="Almeida C.A."/>
            <person name="Ferrarezi J.A."/>
            <person name="Labate C.A."/>
        </authorList>
    </citation>
    <scope>NUCLEOTIDE SEQUENCE</scope>
    <source>
        <strain evidence="2">MF-1</strain>
    </source>
</reference>
<dbReference type="AlphaFoldDB" id="A0A9Q3HZ83"/>
<dbReference type="OrthoDB" id="2506837at2759"/>
<feature type="coiled-coil region" evidence="1">
    <location>
        <begin position="130"/>
        <end position="157"/>
    </location>
</feature>
<keyword evidence="3" id="KW-1185">Reference proteome</keyword>
<evidence type="ECO:0000313" key="3">
    <source>
        <dbReference type="Proteomes" id="UP000765509"/>
    </source>
</evidence>
<comment type="caution">
    <text evidence="2">The sequence shown here is derived from an EMBL/GenBank/DDBJ whole genome shotgun (WGS) entry which is preliminary data.</text>
</comment>
<organism evidence="2 3">
    <name type="scientific">Austropuccinia psidii MF-1</name>
    <dbReference type="NCBI Taxonomy" id="1389203"/>
    <lineage>
        <taxon>Eukaryota</taxon>
        <taxon>Fungi</taxon>
        <taxon>Dikarya</taxon>
        <taxon>Basidiomycota</taxon>
        <taxon>Pucciniomycotina</taxon>
        <taxon>Pucciniomycetes</taxon>
        <taxon>Pucciniales</taxon>
        <taxon>Sphaerophragmiaceae</taxon>
        <taxon>Austropuccinia</taxon>
    </lineage>
</organism>
<dbReference type="Proteomes" id="UP000765509">
    <property type="component" value="Unassembled WGS sequence"/>
</dbReference>
<keyword evidence="1" id="KW-0175">Coiled coil</keyword>
<protein>
    <submittedName>
        <fullName evidence="2">Uncharacterized protein</fullName>
    </submittedName>
</protein>
<evidence type="ECO:0000313" key="2">
    <source>
        <dbReference type="EMBL" id="MBW0522413.1"/>
    </source>
</evidence>
<evidence type="ECO:0000256" key="1">
    <source>
        <dbReference type="SAM" id="Coils"/>
    </source>
</evidence>